<keyword evidence="2" id="KW-1133">Transmembrane helix</keyword>
<gene>
    <name evidence="4" type="ORF">D9615_000609</name>
</gene>
<keyword evidence="2" id="KW-0472">Membrane</keyword>
<feature type="chain" id="PRO_5034889898" description="Transmembrane protein" evidence="3">
    <location>
        <begin position="23"/>
        <end position="225"/>
    </location>
</feature>
<accession>A0A8H5HQG3</accession>
<organism evidence="4 5">
    <name type="scientific">Tricholomella constricta</name>
    <dbReference type="NCBI Taxonomy" id="117010"/>
    <lineage>
        <taxon>Eukaryota</taxon>
        <taxon>Fungi</taxon>
        <taxon>Dikarya</taxon>
        <taxon>Basidiomycota</taxon>
        <taxon>Agaricomycotina</taxon>
        <taxon>Agaricomycetes</taxon>
        <taxon>Agaricomycetidae</taxon>
        <taxon>Agaricales</taxon>
        <taxon>Tricholomatineae</taxon>
        <taxon>Lyophyllaceae</taxon>
        <taxon>Tricholomella</taxon>
    </lineage>
</organism>
<evidence type="ECO:0000256" key="1">
    <source>
        <dbReference type="SAM" id="MobiDB-lite"/>
    </source>
</evidence>
<name>A0A8H5HQG3_9AGAR</name>
<keyword evidence="3" id="KW-0732">Signal</keyword>
<dbReference type="Proteomes" id="UP000565441">
    <property type="component" value="Unassembled WGS sequence"/>
</dbReference>
<evidence type="ECO:0000256" key="2">
    <source>
        <dbReference type="SAM" id="Phobius"/>
    </source>
</evidence>
<evidence type="ECO:0000256" key="3">
    <source>
        <dbReference type="SAM" id="SignalP"/>
    </source>
</evidence>
<sequence>MHPSLRLWILPLMLHFITGLFAAPTSSSTHLTTLTHVPLSISIPTYNPTLFPDKTTTPTVPRLSTHAPFGTHTRPPRPTRTRNPDSRQPHRPSHQTPIVIFFEVLCGVVALMLFLGLLRFFYSYRKTPNRDRVSGIISRHQLQMELEELRRRPTPRRYSTQEPAPPYVPRPPSYVETASTTTRAAQATYDALPNTSPPGSPTRSHTSFEAAQPLVPVPSHPLSNG</sequence>
<evidence type="ECO:0000313" key="5">
    <source>
        <dbReference type="Proteomes" id="UP000565441"/>
    </source>
</evidence>
<feature type="signal peptide" evidence="3">
    <location>
        <begin position="1"/>
        <end position="22"/>
    </location>
</feature>
<dbReference type="AlphaFoldDB" id="A0A8H5HQG3"/>
<keyword evidence="5" id="KW-1185">Reference proteome</keyword>
<proteinExistence type="predicted"/>
<comment type="caution">
    <text evidence="4">The sequence shown here is derived from an EMBL/GenBank/DDBJ whole genome shotgun (WGS) entry which is preliminary data.</text>
</comment>
<feature type="region of interest" description="Disordered" evidence="1">
    <location>
        <begin position="148"/>
        <end position="225"/>
    </location>
</feature>
<feature type="compositionally biased region" description="Low complexity" evidence="1">
    <location>
        <begin position="177"/>
        <end position="188"/>
    </location>
</feature>
<feature type="compositionally biased region" description="Pro residues" evidence="1">
    <location>
        <begin position="163"/>
        <end position="172"/>
    </location>
</feature>
<evidence type="ECO:0008006" key="6">
    <source>
        <dbReference type="Google" id="ProtNLM"/>
    </source>
</evidence>
<feature type="region of interest" description="Disordered" evidence="1">
    <location>
        <begin position="52"/>
        <end position="93"/>
    </location>
</feature>
<keyword evidence="2" id="KW-0812">Transmembrane</keyword>
<protein>
    <recommendedName>
        <fullName evidence="6">Transmembrane protein</fullName>
    </recommendedName>
</protein>
<reference evidence="4 5" key="1">
    <citation type="journal article" date="2020" name="ISME J.">
        <title>Uncovering the hidden diversity of litter-decomposition mechanisms in mushroom-forming fungi.</title>
        <authorList>
            <person name="Floudas D."/>
            <person name="Bentzer J."/>
            <person name="Ahren D."/>
            <person name="Johansson T."/>
            <person name="Persson P."/>
            <person name="Tunlid A."/>
        </authorList>
    </citation>
    <scope>NUCLEOTIDE SEQUENCE [LARGE SCALE GENOMIC DNA]</scope>
    <source>
        <strain evidence="4 5">CBS 661.87</strain>
    </source>
</reference>
<dbReference type="EMBL" id="JAACJP010000001">
    <property type="protein sequence ID" value="KAF5387673.1"/>
    <property type="molecule type" value="Genomic_DNA"/>
</dbReference>
<dbReference type="OrthoDB" id="3066970at2759"/>
<feature type="transmembrane region" description="Helical" evidence="2">
    <location>
        <begin position="98"/>
        <end position="122"/>
    </location>
</feature>
<evidence type="ECO:0000313" key="4">
    <source>
        <dbReference type="EMBL" id="KAF5387673.1"/>
    </source>
</evidence>